<sequence length="151" mass="17270">MNIEKQLQTAGVLNHRISAELKKTHPYEKRLAYGNSILTRKTLLLRLNRLSREKGATFKYNLSYQLRNLDLVDPNSLRRQIDQLKPSERVKKMRIDASNVIHLKAGTRGAELKRHFLGGKKKALSKKQKEKLKEATAPISYNPIIPSGVTQ</sequence>
<comment type="caution">
    <text evidence="1">The sequence shown here is derived from an EMBL/GenBank/DDBJ whole genome shotgun (WGS) entry which is preliminary data.</text>
</comment>
<dbReference type="RefSeq" id="WP_131450151.1">
    <property type="nucleotide sequence ID" value="NZ_SJZI01000048.1"/>
</dbReference>
<accession>A0A4R1B7J5</accession>
<organism evidence="1 2">
    <name type="scientific">Flaviaesturariibacter flavus</name>
    <dbReference type="NCBI Taxonomy" id="2502780"/>
    <lineage>
        <taxon>Bacteria</taxon>
        <taxon>Pseudomonadati</taxon>
        <taxon>Bacteroidota</taxon>
        <taxon>Chitinophagia</taxon>
        <taxon>Chitinophagales</taxon>
        <taxon>Chitinophagaceae</taxon>
        <taxon>Flaviaestuariibacter</taxon>
    </lineage>
</organism>
<dbReference type="EMBL" id="SJZI01000048">
    <property type="protein sequence ID" value="TCJ13017.1"/>
    <property type="molecule type" value="Genomic_DNA"/>
</dbReference>
<name>A0A4R1B7J5_9BACT</name>
<gene>
    <name evidence="1" type="ORF">EPD60_14010</name>
</gene>
<dbReference type="AlphaFoldDB" id="A0A4R1B7J5"/>
<keyword evidence="2" id="KW-1185">Reference proteome</keyword>
<evidence type="ECO:0000313" key="1">
    <source>
        <dbReference type="EMBL" id="TCJ13017.1"/>
    </source>
</evidence>
<proteinExistence type="predicted"/>
<protein>
    <submittedName>
        <fullName evidence="1">Uncharacterized protein</fullName>
    </submittedName>
</protein>
<reference evidence="1 2" key="1">
    <citation type="submission" date="2019-03" db="EMBL/GenBank/DDBJ databases">
        <authorList>
            <person name="Kim M.K.M."/>
        </authorList>
    </citation>
    <scope>NUCLEOTIDE SEQUENCE [LARGE SCALE GENOMIC DNA]</scope>
    <source>
        <strain evidence="1 2">17J68-12</strain>
    </source>
</reference>
<evidence type="ECO:0000313" key="2">
    <source>
        <dbReference type="Proteomes" id="UP000295334"/>
    </source>
</evidence>
<dbReference type="Proteomes" id="UP000295334">
    <property type="component" value="Unassembled WGS sequence"/>
</dbReference>